<organism evidence="1 2">
    <name type="scientific">Bifidobacterium phasiani</name>
    <dbReference type="NCBI Taxonomy" id="2834431"/>
    <lineage>
        <taxon>Bacteria</taxon>
        <taxon>Bacillati</taxon>
        <taxon>Actinomycetota</taxon>
        <taxon>Actinomycetes</taxon>
        <taxon>Bifidobacteriales</taxon>
        <taxon>Bifidobacteriaceae</taxon>
        <taxon>Bifidobacterium</taxon>
    </lineage>
</organism>
<sequence length="79" mass="9213">MMGQLFQHYTMELGQFENMIIRDNWCAIRYTVTIRNLETGEETLQNTMEFVTFKENPEPVGVRVVEGWALSDTPLSAQR</sequence>
<gene>
    <name evidence="1" type="ORF">KIH73_08900</name>
</gene>
<name>A0ABS6WAD5_9BIFI</name>
<evidence type="ECO:0000313" key="1">
    <source>
        <dbReference type="EMBL" id="MBW3083469.1"/>
    </source>
</evidence>
<keyword evidence="2" id="KW-1185">Reference proteome</keyword>
<evidence type="ECO:0000313" key="2">
    <source>
        <dbReference type="Proteomes" id="UP000812844"/>
    </source>
</evidence>
<protein>
    <submittedName>
        <fullName evidence="1">Uncharacterized protein</fullName>
    </submittedName>
</protein>
<proteinExistence type="predicted"/>
<dbReference type="Proteomes" id="UP000812844">
    <property type="component" value="Unassembled WGS sequence"/>
</dbReference>
<accession>A0ABS6WAD5</accession>
<comment type="caution">
    <text evidence="1">The sequence shown here is derived from an EMBL/GenBank/DDBJ whole genome shotgun (WGS) entry which is preliminary data.</text>
</comment>
<reference evidence="1 2" key="1">
    <citation type="submission" date="2021-05" db="EMBL/GenBank/DDBJ databases">
        <title>Phylogenetic classification of ten novel species belonging to the genus Bifidobacterium comprising B. colchicus sp. nov., B. abeli sp. nov., B. bicoloris sp. nov., B. guerezis sp. nov., B. rosaliae sp. nov., B. santillanensis sp. nov., B. argentati sp. nov., B. amazzoni sp. nov., B. pluviali sp. nov., and B. pinnaculum sp. nov.</title>
        <authorList>
            <person name="Lugli G.A."/>
            <person name="Ruiz Garcia L."/>
            <person name="Margolles A."/>
            <person name="Ventura M."/>
        </authorList>
    </citation>
    <scope>NUCLEOTIDE SEQUENCE [LARGE SCALE GENOMIC DNA]</scope>
    <source>
        <strain evidence="1 2">6T3</strain>
    </source>
</reference>
<dbReference type="EMBL" id="JAHBBD010000023">
    <property type="protein sequence ID" value="MBW3083469.1"/>
    <property type="molecule type" value="Genomic_DNA"/>
</dbReference>